<evidence type="ECO:0000313" key="7">
    <source>
        <dbReference type="Proteomes" id="UP000559256"/>
    </source>
</evidence>
<dbReference type="InterPro" id="IPR004045">
    <property type="entry name" value="Glutathione_S-Trfase_N"/>
</dbReference>
<dbReference type="PROSITE" id="PS50404">
    <property type="entry name" value="GST_NTER"/>
    <property type="match status" value="1"/>
</dbReference>
<reference evidence="6 7" key="1">
    <citation type="journal article" date="2020" name="ISME J.">
        <title>Uncovering the hidden diversity of litter-decomposition mechanisms in mushroom-forming fungi.</title>
        <authorList>
            <person name="Floudas D."/>
            <person name="Bentzer J."/>
            <person name="Ahren D."/>
            <person name="Johansson T."/>
            <person name="Persson P."/>
            <person name="Tunlid A."/>
        </authorList>
    </citation>
    <scope>NUCLEOTIDE SEQUENCE [LARGE SCALE GENOMIC DNA]</scope>
    <source>
        <strain evidence="6 7">CBS 291.85</strain>
    </source>
</reference>
<dbReference type="SUPFAM" id="SSF52833">
    <property type="entry name" value="Thioredoxin-like"/>
    <property type="match status" value="1"/>
</dbReference>
<organism evidence="6 7">
    <name type="scientific">Tetrapyrgos nigripes</name>
    <dbReference type="NCBI Taxonomy" id="182062"/>
    <lineage>
        <taxon>Eukaryota</taxon>
        <taxon>Fungi</taxon>
        <taxon>Dikarya</taxon>
        <taxon>Basidiomycota</taxon>
        <taxon>Agaricomycotina</taxon>
        <taxon>Agaricomycetes</taxon>
        <taxon>Agaricomycetidae</taxon>
        <taxon>Agaricales</taxon>
        <taxon>Marasmiineae</taxon>
        <taxon>Marasmiaceae</taxon>
        <taxon>Tetrapyrgos</taxon>
    </lineage>
</organism>
<evidence type="ECO:0000256" key="4">
    <source>
        <dbReference type="ARBA" id="ARBA00047960"/>
    </source>
</evidence>
<dbReference type="InterPro" id="IPR036282">
    <property type="entry name" value="Glutathione-S-Trfase_C_sf"/>
</dbReference>
<accession>A0A8H5LFL7</accession>
<name>A0A8H5LFL7_9AGAR</name>
<protein>
    <recommendedName>
        <fullName evidence="2">glutathione transferase</fullName>
        <ecNumber evidence="2">2.5.1.18</ecNumber>
    </recommendedName>
</protein>
<dbReference type="EC" id="2.5.1.18" evidence="2"/>
<dbReference type="AlphaFoldDB" id="A0A8H5LFL7"/>
<dbReference type="PANTHER" id="PTHR44051:SF9">
    <property type="entry name" value="GLUTATHIONE S-TRANSFERASE 1"/>
    <property type="match status" value="1"/>
</dbReference>
<dbReference type="EMBL" id="JAACJM010000054">
    <property type="protein sequence ID" value="KAF5356615.1"/>
    <property type="molecule type" value="Genomic_DNA"/>
</dbReference>
<evidence type="ECO:0000256" key="1">
    <source>
        <dbReference type="ARBA" id="ARBA00007409"/>
    </source>
</evidence>
<dbReference type="Gene3D" id="3.40.30.10">
    <property type="entry name" value="Glutaredoxin"/>
    <property type="match status" value="1"/>
</dbReference>
<evidence type="ECO:0000259" key="5">
    <source>
        <dbReference type="PROSITE" id="PS50404"/>
    </source>
</evidence>
<evidence type="ECO:0000256" key="3">
    <source>
        <dbReference type="ARBA" id="ARBA00022679"/>
    </source>
</evidence>
<dbReference type="OrthoDB" id="2098326at2759"/>
<keyword evidence="7" id="KW-1185">Reference proteome</keyword>
<evidence type="ECO:0000256" key="2">
    <source>
        <dbReference type="ARBA" id="ARBA00012452"/>
    </source>
</evidence>
<dbReference type="Proteomes" id="UP000559256">
    <property type="component" value="Unassembled WGS sequence"/>
</dbReference>
<dbReference type="SUPFAM" id="SSF47616">
    <property type="entry name" value="GST C-terminal domain-like"/>
    <property type="match status" value="1"/>
</dbReference>
<dbReference type="GO" id="GO:0004364">
    <property type="term" value="F:glutathione transferase activity"/>
    <property type="evidence" value="ECO:0007669"/>
    <property type="project" value="UniProtKB-EC"/>
</dbReference>
<dbReference type="FunFam" id="3.40.30.10:FF:000156">
    <property type="entry name" value="Glutathione S-transferase 1"/>
    <property type="match status" value="1"/>
</dbReference>
<dbReference type="InterPro" id="IPR036249">
    <property type="entry name" value="Thioredoxin-like_sf"/>
</dbReference>
<comment type="caution">
    <text evidence="6">The sequence shown here is derived from an EMBL/GenBank/DDBJ whole genome shotgun (WGS) entry which is preliminary data.</text>
</comment>
<dbReference type="GO" id="GO:0005737">
    <property type="term" value="C:cytoplasm"/>
    <property type="evidence" value="ECO:0007669"/>
    <property type="project" value="UniProtKB-ARBA"/>
</dbReference>
<dbReference type="Pfam" id="PF02798">
    <property type="entry name" value="GST_N"/>
    <property type="match status" value="1"/>
</dbReference>
<comment type="similarity">
    <text evidence="1">Belongs to the GST superfamily.</text>
</comment>
<dbReference type="Gene3D" id="1.20.1050.10">
    <property type="match status" value="1"/>
</dbReference>
<proteinExistence type="inferred from homology"/>
<sequence>MPIVLHHLNNSRSQRILWLLEELGVPYEITNYQRLPNQQAPPELIKVHPLGKSPVITDGDVTIAESGAIIGTRPPDPLQMNLYGCSFSICTEYLIKKYGDGKFSPDTEIGRVNDLYFLHYAEGSVMPPLVNKLIFSMAPNEAPWFIRPLVRMIMNRMSTGFIEPEIQKHADLVESHLSKNDWFAGGSGPTAADFSMAMVIEVFVMLGYAGPGIKAHVEKVKARPAWQSAMDKGGEYMYASKL</sequence>
<gene>
    <name evidence="6" type="ORF">D9758_008218</name>
</gene>
<dbReference type="GO" id="GO:0004602">
    <property type="term" value="F:glutathione peroxidase activity"/>
    <property type="evidence" value="ECO:0007669"/>
    <property type="project" value="UniProtKB-ARBA"/>
</dbReference>
<evidence type="ECO:0000313" key="6">
    <source>
        <dbReference type="EMBL" id="KAF5356615.1"/>
    </source>
</evidence>
<comment type="catalytic activity">
    <reaction evidence="4">
        <text>RX + glutathione = an S-substituted glutathione + a halide anion + H(+)</text>
        <dbReference type="Rhea" id="RHEA:16437"/>
        <dbReference type="ChEBI" id="CHEBI:15378"/>
        <dbReference type="ChEBI" id="CHEBI:16042"/>
        <dbReference type="ChEBI" id="CHEBI:17792"/>
        <dbReference type="ChEBI" id="CHEBI:57925"/>
        <dbReference type="ChEBI" id="CHEBI:90779"/>
        <dbReference type="EC" id="2.5.1.18"/>
    </reaction>
</comment>
<dbReference type="CDD" id="cd03046">
    <property type="entry name" value="GST_N_GTT1_like"/>
    <property type="match status" value="1"/>
</dbReference>
<keyword evidence="3" id="KW-0808">Transferase</keyword>
<feature type="domain" description="GST N-terminal" evidence="5">
    <location>
        <begin position="1"/>
        <end position="81"/>
    </location>
</feature>
<dbReference type="PANTHER" id="PTHR44051">
    <property type="entry name" value="GLUTATHIONE S-TRANSFERASE-RELATED"/>
    <property type="match status" value="1"/>
</dbReference>